<dbReference type="Proteomes" id="UP000192521">
    <property type="component" value="Unassembled WGS sequence"/>
</dbReference>
<evidence type="ECO:0000313" key="1">
    <source>
        <dbReference type="EMBL" id="ORJ47314.1"/>
    </source>
</evidence>
<gene>
    <name evidence="1" type="ORF">B2M27_26675</name>
</gene>
<reference evidence="1 2" key="1">
    <citation type="submission" date="2017-02" db="EMBL/GenBank/DDBJ databases">
        <title>Draft genome sequence of a Kluyvera intermedia isolate from a patient with a pancreatic abscess.</title>
        <authorList>
            <person name="Thele R."/>
        </authorList>
    </citation>
    <scope>NUCLEOTIDE SEQUENCE [LARGE SCALE GENOMIC DNA]</scope>
    <source>
        <strain evidence="1 2">FOSA7093</strain>
    </source>
</reference>
<proteinExistence type="predicted"/>
<sequence>MALSYAFALATITQQINQVQESVNGAFKPLMSTVACEIPQRLDPEESFRRCTAIAHNAHAIKIMAEEGMHHLEAFRSSEMVFNQEALDLLPTLDGLSRACRTAKKHILEMFAEAEKSAMWQGDLHMLRTLKKKYIMALSAVENISVQLATEVRQHQPHDGVVSAMDIPRSDSIEIIKASHLMLGAELPKWM</sequence>
<evidence type="ECO:0000313" key="2">
    <source>
        <dbReference type="Proteomes" id="UP000192521"/>
    </source>
</evidence>
<protein>
    <submittedName>
        <fullName evidence="1">Uncharacterized protein</fullName>
    </submittedName>
</protein>
<name>A0ABX3U731_KLUIN</name>
<comment type="caution">
    <text evidence="1">The sequence shown here is derived from an EMBL/GenBank/DDBJ whole genome shotgun (WGS) entry which is preliminary data.</text>
</comment>
<dbReference type="RefSeq" id="WP_085007816.1">
    <property type="nucleotide sequence ID" value="NZ_MWPR01000095.1"/>
</dbReference>
<keyword evidence="2" id="KW-1185">Reference proteome</keyword>
<accession>A0ABX3U731</accession>
<organism evidence="1 2">
    <name type="scientific">Kluyvera intermedia</name>
    <name type="common">Enterobacter intermedius</name>
    <dbReference type="NCBI Taxonomy" id="61648"/>
    <lineage>
        <taxon>Bacteria</taxon>
        <taxon>Pseudomonadati</taxon>
        <taxon>Pseudomonadota</taxon>
        <taxon>Gammaproteobacteria</taxon>
        <taxon>Enterobacterales</taxon>
        <taxon>Enterobacteriaceae</taxon>
        <taxon>Kluyvera</taxon>
    </lineage>
</organism>
<dbReference type="EMBL" id="MWPR01000095">
    <property type="protein sequence ID" value="ORJ47314.1"/>
    <property type="molecule type" value="Genomic_DNA"/>
</dbReference>